<evidence type="ECO:0000256" key="2">
    <source>
        <dbReference type="PROSITE-ProRule" id="PRU00192"/>
    </source>
</evidence>
<dbReference type="FunFam" id="2.30.30.40:FF:000233">
    <property type="entry name" value="NADPH oxidase organizer 1"/>
    <property type="match status" value="1"/>
</dbReference>
<evidence type="ECO:0008006" key="8">
    <source>
        <dbReference type="Google" id="ProtNLM"/>
    </source>
</evidence>
<dbReference type="SMART" id="SM00326">
    <property type="entry name" value="SH3"/>
    <property type="match status" value="2"/>
</dbReference>
<dbReference type="Proteomes" id="UP001187343">
    <property type="component" value="Unassembled WGS sequence"/>
</dbReference>
<name>A0AA88U6L3_9TELE</name>
<dbReference type="Pfam" id="PF00787">
    <property type="entry name" value="PX"/>
    <property type="match status" value="1"/>
</dbReference>
<dbReference type="Gene3D" id="2.30.30.40">
    <property type="entry name" value="SH3 Domains"/>
    <property type="match status" value="2"/>
</dbReference>
<dbReference type="InterPro" id="IPR036871">
    <property type="entry name" value="PX_dom_sf"/>
</dbReference>
<feature type="domain" description="SH3" evidence="4">
    <location>
        <begin position="231"/>
        <end position="290"/>
    </location>
</feature>
<dbReference type="InterPro" id="IPR036028">
    <property type="entry name" value="SH3-like_dom_sf"/>
</dbReference>
<feature type="domain" description="SH3" evidence="4">
    <location>
        <begin position="161"/>
        <end position="221"/>
    </location>
</feature>
<evidence type="ECO:0000259" key="5">
    <source>
        <dbReference type="PROSITE" id="PS50195"/>
    </source>
</evidence>
<dbReference type="AlphaFoldDB" id="A0AA88U6L3"/>
<feature type="region of interest" description="Disordered" evidence="3">
    <location>
        <begin position="331"/>
        <end position="473"/>
    </location>
</feature>
<dbReference type="PROSITE" id="PS50195">
    <property type="entry name" value="PX"/>
    <property type="match status" value="1"/>
</dbReference>
<dbReference type="InterPro" id="IPR001683">
    <property type="entry name" value="PX_dom"/>
</dbReference>
<dbReference type="InterPro" id="IPR051228">
    <property type="entry name" value="NADPH_Oxidase/PX-Domain"/>
</dbReference>
<dbReference type="SUPFAM" id="SSF64268">
    <property type="entry name" value="PX domain"/>
    <property type="match status" value="1"/>
</dbReference>
<dbReference type="GO" id="GO:0035091">
    <property type="term" value="F:phosphatidylinositol binding"/>
    <property type="evidence" value="ECO:0007669"/>
    <property type="project" value="InterPro"/>
</dbReference>
<dbReference type="EMBL" id="JAUYZG010000001">
    <property type="protein sequence ID" value="KAK2915926.1"/>
    <property type="molecule type" value="Genomic_DNA"/>
</dbReference>
<dbReference type="InterPro" id="IPR001452">
    <property type="entry name" value="SH3_domain"/>
</dbReference>
<evidence type="ECO:0000256" key="1">
    <source>
        <dbReference type="ARBA" id="ARBA00022443"/>
    </source>
</evidence>
<evidence type="ECO:0000313" key="7">
    <source>
        <dbReference type="Proteomes" id="UP001187343"/>
    </source>
</evidence>
<dbReference type="Pfam" id="PF00018">
    <property type="entry name" value="SH3_1"/>
    <property type="match status" value="1"/>
</dbReference>
<dbReference type="GO" id="GO:0016176">
    <property type="term" value="F:superoxide-generating NADPH oxidase activator activity"/>
    <property type="evidence" value="ECO:0007669"/>
    <property type="project" value="TreeGrafter"/>
</dbReference>
<organism evidence="6 7">
    <name type="scientific">Cirrhinus molitorella</name>
    <name type="common">mud carp</name>
    <dbReference type="NCBI Taxonomy" id="172907"/>
    <lineage>
        <taxon>Eukaryota</taxon>
        <taxon>Metazoa</taxon>
        <taxon>Chordata</taxon>
        <taxon>Craniata</taxon>
        <taxon>Vertebrata</taxon>
        <taxon>Euteleostomi</taxon>
        <taxon>Actinopterygii</taxon>
        <taxon>Neopterygii</taxon>
        <taxon>Teleostei</taxon>
        <taxon>Ostariophysi</taxon>
        <taxon>Cypriniformes</taxon>
        <taxon>Cyprinidae</taxon>
        <taxon>Labeoninae</taxon>
        <taxon>Labeonini</taxon>
        <taxon>Cirrhinus</taxon>
    </lineage>
</organism>
<dbReference type="InterPro" id="IPR035758">
    <property type="entry name" value="NoxO1_SH3_2"/>
</dbReference>
<feature type="domain" description="PX" evidence="5">
    <location>
        <begin position="1"/>
        <end position="127"/>
    </location>
</feature>
<sequence>MEEQRYPVSIHLVGVMQKEVAKLYMTTVLWSDQNEITVYRSLEDFKTLHRQLKKKFPSSNPIKRSGRIVPKFKAARVQKNMQKWSPSKSVLRLKALEEYCSELLKSDPRICHSSALLQFLLPKPQDLDSDFAKNSIVIMPSETSMGSSNVGMNNVTQPFVTESYRCIATYETKDTKNQPFKVEVDEIVDVLIKDQKGWWLVENEAKRLAWFPAPYLQRAEMDDDGPDVMDTESVFYVAAKSYTAMNSDELSVEIGSVVEVLQKSDNGWWIVRYNRKAGFVPSMYLQPYNNPRIHLMPAKREITSSTLDLAQLQRPGEKFLQVSSRELSRSQGNLGLLESTLDKQMSRSMSRLPDARTTRQTPPSVRVEFVENGQQSSLSDDSEEFSDDSSFSGSDSLNRSDTEEKIRRSRTPTPISSGSLSPESAGEGKMIGSRSDPSLNKMPSTPKIPPRPHAQEILKRCTTVTRKNLQRTN</sequence>
<dbReference type="PROSITE" id="PS50002">
    <property type="entry name" value="SH3"/>
    <property type="match status" value="2"/>
</dbReference>
<protein>
    <recommendedName>
        <fullName evidence="8">NADPH oxidase organizer 1</fullName>
    </recommendedName>
</protein>
<feature type="compositionally biased region" description="Low complexity" evidence="3">
    <location>
        <begin position="388"/>
        <end position="397"/>
    </location>
</feature>
<comment type="caution">
    <text evidence="6">The sequence shown here is derived from an EMBL/GenBank/DDBJ whole genome shotgun (WGS) entry which is preliminary data.</text>
</comment>
<dbReference type="CDD" id="cd12024">
    <property type="entry name" value="SH3_NoxO1_2"/>
    <property type="match status" value="1"/>
</dbReference>
<feature type="compositionally biased region" description="Polar residues" evidence="3">
    <location>
        <begin position="462"/>
        <end position="473"/>
    </location>
</feature>
<dbReference type="SUPFAM" id="SSF50044">
    <property type="entry name" value="SH3-domain"/>
    <property type="match status" value="2"/>
</dbReference>
<dbReference type="PANTHER" id="PTHR15706:SF10">
    <property type="entry name" value="NADPH OXIDASE ORGANIZER 1"/>
    <property type="match status" value="1"/>
</dbReference>
<dbReference type="Gene3D" id="3.30.1520.10">
    <property type="entry name" value="Phox-like domain"/>
    <property type="match status" value="1"/>
</dbReference>
<gene>
    <name evidence="6" type="ORF">Q8A67_000300</name>
</gene>
<dbReference type="GO" id="GO:0005737">
    <property type="term" value="C:cytoplasm"/>
    <property type="evidence" value="ECO:0007669"/>
    <property type="project" value="TreeGrafter"/>
</dbReference>
<dbReference type="FunFam" id="3.30.1520.10:FF:000040">
    <property type="entry name" value="NADPH oxidase organizer 1"/>
    <property type="match status" value="1"/>
</dbReference>
<dbReference type="FunFam" id="2.30.30.40:FF:000219">
    <property type="entry name" value="NADPH oxidase organizer 1"/>
    <property type="match status" value="1"/>
</dbReference>
<feature type="compositionally biased region" description="Polar residues" evidence="3">
    <location>
        <begin position="411"/>
        <end position="422"/>
    </location>
</feature>
<keyword evidence="1 2" id="KW-0728">SH3 domain</keyword>
<keyword evidence="7" id="KW-1185">Reference proteome</keyword>
<dbReference type="GO" id="GO:0042554">
    <property type="term" value="P:superoxide anion generation"/>
    <property type="evidence" value="ECO:0007669"/>
    <property type="project" value="TreeGrafter"/>
</dbReference>
<accession>A0AA88U6L3</accession>
<evidence type="ECO:0000256" key="3">
    <source>
        <dbReference type="SAM" id="MobiDB-lite"/>
    </source>
</evidence>
<evidence type="ECO:0000259" key="4">
    <source>
        <dbReference type="PROSITE" id="PS50002"/>
    </source>
</evidence>
<dbReference type="PANTHER" id="PTHR15706">
    <property type="entry name" value="SH3 MULTIPLE DOMAIN"/>
    <property type="match status" value="1"/>
</dbReference>
<proteinExistence type="predicted"/>
<evidence type="ECO:0000313" key="6">
    <source>
        <dbReference type="EMBL" id="KAK2915926.1"/>
    </source>
</evidence>
<reference evidence="6" key="1">
    <citation type="submission" date="2023-08" db="EMBL/GenBank/DDBJ databases">
        <title>Chromosome-level Genome Assembly of mud carp (Cirrhinus molitorella).</title>
        <authorList>
            <person name="Liu H."/>
        </authorList>
    </citation>
    <scope>NUCLEOTIDE SEQUENCE</scope>
    <source>
        <strain evidence="6">Prfri</strain>
        <tissue evidence="6">Muscle</tissue>
    </source>
</reference>
<dbReference type="SMART" id="SM00312">
    <property type="entry name" value="PX"/>
    <property type="match status" value="1"/>
</dbReference>